<evidence type="ECO:0000256" key="1">
    <source>
        <dbReference type="ARBA" id="ARBA00007074"/>
    </source>
</evidence>
<keyword evidence="2" id="KW-0645">Protease</keyword>
<dbReference type="STRING" id="709323.GCA_001047135_01432"/>
<dbReference type="InterPro" id="IPR038765">
    <property type="entry name" value="Papain-like_cys_pep_sf"/>
</dbReference>
<dbReference type="Pfam" id="PF16775">
    <property type="entry name" value="ZoocinA_TRD"/>
    <property type="match status" value="1"/>
</dbReference>
<dbReference type="InterPro" id="IPR031898">
    <property type="entry name" value="ZoocinA_TRD"/>
</dbReference>
<dbReference type="AlphaFoldDB" id="A0A3F3HGZ8"/>
<dbReference type="Proteomes" id="UP000064514">
    <property type="component" value="Unassembled WGS sequence"/>
</dbReference>
<dbReference type="GO" id="GO:0006508">
    <property type="term" value="P:proteolysis"/>
    <property type="evidence" value="ECO:0007669"/>
    <property type="project" value="UniProtKB-KW"/>
</dbReference>
<accession>A0A3F3HGZ8</accession>
<proteinExistence type="inferred from homology"/>
<evidence type="ECO:0000259" key="5">
    <source>
        <dbReference type="PROSITE" id="PS51935"/>
    </source>
</evidence>
<dbReference type="Pfam" id="PF05382">
    <property type="entry name" value="Amidase_5"/>
    <property type="match status" value="1"/>
</dbReference>
<comment type="similarity">
    <text evidence="1">Belongs to the peptidase C40 family.</text>
</comment>
<dbReference type="GO" id="GO:0008234">
    <property type="term" value="F:cysteine-type peptidase activity"/>
    <property type="evidence" value="ECO:0007669"/>
    <property type="project" value="UniProtKB-KW"/>
</dbReference>
<evidence type="ECO:0000256" key="4">
    <source>
        <dbReference type="ARBA" id="ARBA00022807"/>
    </source>
</evidence>
<keyword evidence="4" id="KW-0788">Thiol protease</keyword>
<dbReference type="PROSITE" id="PS51935">
    <property type="entry name" value="NLPC_P60"/>
    <property type="match status" value="1"/>
</dbReference>
<reference evidence="6" key="1">
    <citation type="journal article" date="2015" name="BMC Genomics">
        <title>Comparative genomics of Fructobacillus spp. and Leuconostoc spp. reveals niche-specific evolution of Fructobacillus spp.</title>
        <authorList>
            <person name="Endo A."/>
            <person name="Tanizawa Y."/>
            <person name="Tanaka N."/>
            <person name="Maeno S."/>
            <person name="Kumar H."/>
            <person name="Shiwa Y."/>
            <person name="Okada S."/>
            <person name="Yoshikawa H."/>
            <person name="Dicks L."/>
            <person name="Nakagawa J."/>
            <person name="Arita M."/>
        </authorList>
    </citation>
    <scope>NUCLEOTIDE SEQUENCE [LARGE SCALE GENOMIC DNA]</scope>
    <source>
        <strain evidence="6">F214-1</strain>
    </source>
</reference>
<gene>
    <name evidence="6" type="ORF">FTRO_0110040</name>
</gene>
<dbReference type="RefSeq" id="WP_059394210.1">
    <property type="nucleotide sequence ID" value="NZ_DF968088.1"/>
</dbReference>
<dbReference type="InterPro" id="IPR000064">
    <property type="entry name" value="NLP_P60_dom"/>
</dbReference>
<name>A0A3F3HGZ8_9LACO</name>
<dbReference type="InterPro" id="IPR008044">
    <property type="entry name" value="Phage_lysin"/>
</dbReference>
<organism evidence="6">
    <name type="scientific">Fructobacillus tropaeoli</name>
    <dbReference type="NCBI Taxonomy" id="709323"/>
    <lineage>
        <taxon>Bacteria</taxon>
        <taxon>Bacillati</taxon>
        <taxon>Bacillota</taxon>
        <taxon>Bacilli</taxon>
        <taxon>Lactobacillales</taxon>
        <taxon>Lactobacillaceae</taxon>
        <taxon>Fructobacillus</taxon>
    </lineage>
</organism>
<dbReference type="InterPro" id="IPR038263">
    <property type="entry name" value="Lytic_exo_TRD_sf"/>
</dbReference>
<dbReference type="Gene3D" id="3.90.1720.10">
    <property type="entry name" value="endopeptidase domain like (from Nostoc punctiforme)"/>
    <property type="match status" value="1"/>
</dbReference>
<sequence length="287" mass="32222">MAYNAQKAIELARSLKGRVTYSMDWDKRDGMAYFDCSGLVYYILSETGAIDKSYLKRSHYTGTLKRDLEAAGFVEVSGDQTQAGDVFIWGGNYGEAAGGACHTGFMTSNDTEISACYYTLGQAGTAVQELNHDYYWALDGKPEYHFFHYVGGTPANVTPQDDSNQETAVAYQEATSIDKFKNGGNKFYIGGWMNVQDVQQVNDIWQVRIDELAKEPFDWTDNGIPCVVLDTESGARNFEVGDRVKFKDDYRSGTIDEYDEAENAIGIDFIKGYGRIWMDADKAWHHE</sequence>
<dbReference type="EMBL" id="DF968088">
    <property type="protein sequence ID" value="GAP04869.1"/>
    <property type="molecule type" value="Genomic_DNA"/>
</dbReference>
<evidence type="ECO:0000313" key="6">
    <source>
        <dbReference type="EMBL" id="GAP04869.1"/>
    </source>
</evidence>
<keyword evidence="3" id="KW-0378">Hydrolase</keyword>
<protein>
    <recommendedName>
        <fullName evidence="5">NlpC/P60 domain-containing protein</fullName>
    </recommendedName>
</protein>
<feature type="domain" description="NlpC/P60" evidence="5">
    <location>
        <begin position="2"/>
        <end position="147"/>
    </location>
</feature>
<dbReference type="SUPFAM" id="SSF54001">
    <property type="entry name" value="Cysteine proteinases"/>
    <property type="match status" value="1"/>
</dbReference>
<evidence type="ECO:0000256" key="3">
    <source>
        <dbReference type="ARBA" id="ARBA00022801"/>
    </source>
</evidence>
<dbReference type="Gene3D" id="2.40.50.670">
    <property type="match status" value="1"/>
</dbReference>
<evidence type="ECO:0000256" key="2">
    <source>
        <dbReference type="ARBA" id="ARBA00022670"/>
    </source>
</evidence>